<dbReference type="Proteomes" id="UP001278571">
    <property type="component" value="Unassembled WGS sequence"/>
</dbReference>
<feature type="compositionally biased region" description="Low complexity" evidence="2">
    <location>
        <begin position="284"/>
        <end position="293"/>
    </location>
</feature>
<evidence type="ECO:0000313" key="4">
    <source>
        <dbReference type="Proteomes" id="UP001278571"/>
    </source>
</evidence>
<reference evidence="3 4" key="1">
    <citation type="submission" date="2023-10" db="EMBL/GenBank/DDBJ databases">
        <authorList>
            <person name="Wang X.X."/>
        </authorList>
    </citation>
    <scope>NUCLEOTIDE SEQUENCE [LARGE SCALE GENOMIC DNA]</scope>
    <source>
        <strain evidence="3 4">NBRC 12816</strain>
    </source>
</reference>
<feature type="region of interest" description="Disordered" evidence="2">
    <location>
        <begin position="224"/>
        <end position="293"/>
    </location>
</feature>
<evidence type="ECO:0000256" key="1">
    <source>
        <dbReference type="ARBA" id="ARBA00010617"/>
    </source>
</evidence>
<dbReference type="CDD" id="cd11036">
    <property type="entry name" value="AknT-like"/>
    <property type="match status" value="1"/>
</dbReference>
<dbReference type="PANTHER" id="PTHR46696">
    <property type="entry name" value="P450, PUTATIVE (EUROFUNG)-RELATED"/>
    <property type="match status" value="1"/>
</dbReference>
<evidence type="ECO:0000256" key="2">
    <source>
        <dbReference type="SAM" id="MobiDB-lite"/>
    </source>
</evidence>
<proteinExistence type="inferred from homology"/>
<organism evidence="3 4">
    <name type="scientific">Streptomyces roseolus</name>
    <dbReference type="NCBI Taxonomy" id="67358"/>
    <lineage>
        <taxon>Bacteria</taxon>
        <taxon>Bacillati</taxon>
        <taxon>Actinomycetota</taxon>
        <taxon>Actinomycetes</taxon>
        <taxon>Kitasatosporales</taxon>
        <taxon>Streptomycetaceae</taxon>
        <taxon>Streptomyces</taxon>
    </lineage>
</organism>
<name>A0ABU4KHS5_9ACTN</name>
<dbReference type="NCBIfam" id="TIGR04515">
    <property type="entry name" value="P450_rel_GT_act"/>
    <property type="match status" value="1"/>
</dbReference>
<protein>
    <submittedName>
        <fullName evidence="3">P450-derived glycosyltransferase activator</fullName>
    </submittedName>
</protein>
<feature type="region of interest" description="Disordered" evidence="2">
    <location>
        <begin position="75"/>
        <end position="99"/>
    </location>
</feature>
<dbReference type="InterPro" id="IPR001128">
    <property type="entry name" value="Cyt_P450"/>
</dbReference>
<evidence type="ECO:0000313" key="3">
    <source>
        <dbReference type="EMBL" id="MDX2297286.1"/>
    </source>
</evidence>
<dbReference type="Gene3D" id="1.10.630.10">
    <property type="entry name" value="Cytochrome P450"/>
    <property type="match status" value="1"/>
</dbReference>
<dbReference type="RefSeq" id="WP_319013419.1">
    <property type="nucleotide sequence ID" value="NZ_JAWJZF010000517.1"/>
</dbReference>
<sequence length="497" mass="52370">MTDSALGRVLLTLRGVQWILGTKGDPYALLLRAAGDDRAELGRRVRERGPLYWSSAEAWVTADPDVVAAALADRRLTPRPPDDGAPPGGPAEEPAPWDVPPLREALPLAGLPVALDREEYERLRDWAAPVLGEPALRGRHAAAARAYRHRASALGERFDLMDDLIRPATVDAGRVLLGVPEHRAARFAELCGALAGVLDATLCPPRLDTARRYRAALPELRALLTEPNGAPGTSGAWGTPGAPGTPSTSGESGTPGTSRVPGASRTSVGSGTHRARDAHDAHDAQGASRAAGVGAGARAGLPRCLSATPAADGPPSPDDVLTVCALLALVGIDVATTLVGNAAALLLDHPEQWRALCADPGLAPAAVAETLRHTPPVRLHRLYARQDLDLAGIRVAADEEVVLLTEAAQRDPRRHHDPERFDLHRPAHERHPLPGDGHAVDALVGPAARLAAEAALRVLAAEVPGLTRTGEVLRRLRSPITGGVFRFPVARQGNVRR</sequence>
<gene>
    <name evidence="3" type="ORF">R2363_34545</name>
</gene>
<feature type="compositionally biased region" description="Low complexity" evidence="2">
    <location>
        <begin position="229"/>
        <end position="258"/>
    </location>
</feature>
<accession>A0ABU4KHS5</accession>
<keyword evidence="4" id="KW-1185">Reference proteome</keyword>
<dbReference type="InterPro" id="IPR030958">
    <property type="entry name" value="P450-rel_GT_act"/>
</dbReference>
<feature type="compositionally biased region" description="Basic and acidic residues" evidence="2">
    <location>
        <begin position="274"/>
        <end position="283"/>
    </location>
</feature>
<dbReference type="Pfam" id="PF00067">
    <property type="entry name" value="p450"/>
    <property type="match status" value="1"/>
</dbReference>
<dbReference type="SUPFAM" id="SSF48264">
    <property type="entry name" value="Cytochrome P450"/>
    <property type="match status" value="1"/>
</dbReference>
<comment type="similarity">
    <text evidence="1">Belongs to the cytochrome P450 family.</text>
</comment>
<feature type="region of interest" description="Disordered" evidence="2">
    <location>
        <begin position="408"/>
        <end position="430"/>
    </location>
</feature>
<comment type="caution">
    <text evidence="3">The sequence shown here is derived from an EMBL/GenBank/DDBJ whole genome shotgun (WGS) entry which is preliminary data.</text>
</comment>
<dbReference type="EMBL" id="JAWJZF010000517">
    <property type="protein sequence ID" value="MDX2297286.1"/>
    <property type="molecule type" value="Genomic_DNA"/>
</dbReference>
<dbReference type="PANTHER" id="PTHR46696:SF3">
    <property type="entry name" value="PULCHERRIMINIC ACID SYNTHASE"/>
    <property type="match status" value="1"/>
</dbReference>
<dbReference type="InterPro" id="IPR036396">
    <property type="entry name" value="Cyt_P450_sf"/>
</dbReference>